<name>A0A2P4PPB7_RHIID</name>
<evidence type="ECO:0000313" key="2">
    <source>
        <dbReference type="Proteomes" id="UP000018888"/>
    </source>
</evidence>
<protein>
    <submittedName>
        <fullName evidence="1">Uncharacterized protein</fullName>
    </submittedName>
</protein>
<reference evidence="1 2" key="2">
    <citation type="journal article" date="2018" name="New Phytol.">
        <title>High intraspecific genome diversity in the model arbuscular mycorrhizal symbiont Rhizophagus irregularis.</title>
        <authorList>
            <person name="Chen E.C.H."/>
            <person name="Morin E."/>
            <person name="Beaudet D."/>
            <person name="Noel J."/>
            <person name="Yildirir G."/>
            <person name="Ndikumana S."/>
            <person name="Charron P."/>
            <person name="St-Onge C."/>
            <person name="Giorgi J."/>
            <person name="Kruger M."/>
            <person name="Marton T."/>
            <person name="Ropars J."/>
            <person name="Grigoriev I.V."/>
            <person name="Hainaut M."/>
            <person name="Henrissat B."/>
            <person name="Roux C."/>
            <person name="Martin F."/>
            <person name="Corradi N."/>
        </authorList>
    </citation>
    <scope>NUCLEOTIDE SEQUENCE [LARGE SCALE GENOMIC DNA]</scope>
    <source>
        <strain evidence="1 2">DAOM 197198</strain>
    </source>
</reference>
<dbReference type="EMBL" id="AUPC02000175">
    <property type="protein sequence ID" value="POG67212.1"/>
    <property type="molecule type" value="Genomic_DNA"/>
</dbReference>
<gene>
    <name evidence="1" type="ORF">GLOIN_2v1649633</name>
</gene>
<proteinExistence type="predicted"/>
<reference evidence="1 2" key="1">
    <citation type="journal article" date="2013" name="Proc. Natl. Acad. Sci. U.S.A.">
        <title>Genome of an arbuscular mycorrhizal fungus provides insight into the oldest plant symbiosis.</title>
        <authorList>
            <person name="Tisserant E."/>
            <person name="Malbreil M."/>
            <person name="Kuo A."/>
            <person name="Kohler A."/>
            <person name="Symeonidi A."/>
            <person name="Balestrini R."/>
            <person name="Charron P."/>
            <person name="Duensing N."/>
            <person name="Frei Dit Frey N."/>
            <person name="Gianinazzi-Pearson V."/>
            <person name="Gilbert L.B."/>
            <person name="Handa Y."/>
            <person name="Herr J.R."/>
            <person name="Hijri M."/>
            <person name="Koul R."/>
            <person name="Kawaguchi M."/>
            <person name="Krajinski F."/>
            <person name="Lammers P.J."/>
            <person name="Masclaux F.G."/>
            <person name="Murat C."/>
            <person name="Morin E."/>
            <person name="Ndikumana S."/>
            <person name="Pagni M."/>
            <person name="Petitpierre D."/>
            <person name="Requena N."/>
            <person name="Rosikiewicz P."/>
            <person name="Riley R."/>
            <person name="Saito K."/>
            <person name="San Clemente H."/>
            <person name="Shapiro H."/>
            <person name="van Tuinen D."/>
            <person name="Becard G."/>
            <person name="Bonfante P."/>
            <person name="Paszkowski U."/>
            <person name="Shachar-Hill Y.Y."/>
            <person name="Tuskan G.A."/>
            <person name="Young P.W."/>
            <person name="Sanders I.R."/>
            <person name="Henrissat B."/>
            <person name="Rensing S.A."/>
            <person name="Grigoriev I.V."/>
            <person name="Corradi N."/>
            <person name="Roux C."/>
            <person name="Martin F."/>
        </authorList>
    </citation>
    <scope>NUCLEOTIDE SEQUENCE [LARGE SCALE GENOMIC DNA]</scope>
    <source>
        <strain evidence="1 2">DAOM 197198</strain>
    </source>
</reference>
<dbReference type="Proteomes" id="UP000018888">
    <property type="component" value="Unassembled WGS sequence"/>
</dbReference>
<sequence length="54" mass="5922">MLIMCCYCCGSTGKTYGDSCHCIARFGEGAISNKEACENCYKCYAHCNCEFGID</sequence>
<keyword evidence="2" id="KW-1185">Reference proteome</keyword>
<organism evidence="1 2">
    <name type="scientific">Rhizophagus irregularis (strain DAOM 181602 / DAOM 197198 / MUCL 43194)</name>
    <name type="common">Arbuscular mycorrhizal fungus</name>
    <name type="synonym">Glomus intraradices</name>
    <dbReference type="NCBI Taxonomy" id="747089"/>
    <lineage>
        <taxon>Eukaryota</taxon>
        <taxon>Fungi</taxon>
        <taxon>Fungi incertae sedis</taxon>
        <taxon>Mucoromycota</taxon>
        <taxon>Glomeromycotina</taxon>
        <taxon>Glomeromycetes</taxon>
        <taxon>Glomerales</taxon>
        <taxon>Glomeraceae</taxon>
        <taxon>Rhizophagus</taxon>
    </lineage>
</organism>
<dbReference type="AlphaFoldDB" id="A0A2P4PPB7"/>
<dbReference type="VEuPathDB" id="FungiDB:RhiirFUN_000164"/>
<comment type="caution">
    <text evidence="1">The sequence shown here is derived from an EMBL/GenBank/DDBJ whole genome shotgun (WGS) entry which is preliminary data.</text>
</comment>
<accession>A0A2P4PPB7</accession>
<evidence type="ECO:0000313" key="1">
    <source>
        <dbReference type="EMBL" id="POG67212.1"/>
    </source>
</evidence>